<evidence type="ECO:0000256" key="4">
    <source>
        <dbReference type="ARBA" id="ARBA00023002"/>
    </source>
</evidence>
<dbReference type="Gene3D" id="3.50.50.60">
    <property type="entry name" value="FAD/NAD(P)-binding domain"/>
    <property type="match status" value="2"/>
</dbReference>
<evidence type="ECO:0000259" key="6">
    <source>
        <dbReference type="Pfam" id="PF14759"/>
    </source>
</evidence>
<comment type="caution">
    <text evidence="7">The sequence shown here is derived from an EMBL/GenBank/DDBJ whole genome shotgun (WGS) entry which is preliminary data.</text>
</comment>
<keyword evidence="3" id="KW-0274">FAD</keyword>
<reference evidence="7 8" key="1">
    <citation type="submission" date="2020-04" db="EMBL/GenBank/DDBJ databases">
        <title>Novel species.</title>
        <authorList>
            <person name="Teo W.F.A."/>
            <person name="Lipun K."/>
            <person name="Srisuk N."/>
            <person name="Duangmal K."/>
        </authorList>
    </citation>
    <scope>NUCLEOTIDE SEQUENCE [LARGE SCALE GENOMIC DNA]</scope>
    <source>
        <strain evidence="7 8">K13G38</strain>
    </source>
</reference>
<evidence type="ECO:0000256" key="3">
    <source>
        <dbReference type="ARBA" id="ARBA00022827"/>
    </source>
</evidence>
<dbReference type="SUPFAM" id="SSF51905">
    <property type="entry name" value="FAD/NAD(P)-binding domain"/>
    <property type="match status" value="1"/>
</dbReference>
<dbReference type="Pfam" id="PF14759">
    <property type="entry name" value="Reductase_C"/>
    <property type="match status" value="1"/>
</dbReference>
<evidence type="ECO:0000313" key="7">
    <source>
        <dbReference type="EMBL" id="NKQ54161.1"/>
    </source>
</evidence>
<evidence type="ECO:0000313" key="8">
    <source>
        <dbReference type="Proteomes" id="UP000715441"/>
    </source>
</evidence>
<feature type="domain" description="Reductase C-terminal" evidence="6">
    <location>
        <begin position="324"/>
        <end position="399"/>
    </location>
</feature>
<dbReference type="PRINTS" id="PR00368">
    <property type="entry name" value="FADPNR"/>
</dbReference>
<comment type="cofactor">
    <cofactor evidence="1">
        <name>FAD</name>
        <dbReference type="ChEBI" id="CHEBI:57692"/>
    </cofactor>
</comment>
<dbReference type="Pfam" id="PF07992">
    <property type="entry name" value="Pyr_redox_2"/>
    <property type="match status" value="1"/>
</dbReference>
<dbReference type="Gene3D" id="3.30.390.30">
    <property type="match status" value="1"/>
</dbReference>
<evidence type="ECO:0000259" key="5">
    <source>
        <dbReference type="Pfam" id="PF07992"/>
    </source>
</evidence>
<dbReference type="InterPro" id="IPR023753">
    <property type="entry name" value="FAD/NAD-binding_dom"/>
</dbReference>
<protein>
    <submittedName>
        <fullName evidence="7">Oxidoreductase</fullName>
    </submittedName>
</protein>
<dbReference type="RefSeq" id="WP_168515776.1">
    <property type="nucleotide sequence ID" value="NZ_JAAXLS010000008.1"/>
</dbReference>
<dbReference type="Proteomes" id="UP000715441">
    <property type="component" value="Unassembled WGS sequence"/>
</dbReference>
<feature type="domain" description="FAD/NAD(P)-binding" evidence="5">
    <location>
        <begin position="6"/>
        <end position="305"/>
    </location>
</feature>
<name>A0ABX1J465_9PSEU</name>
<organism evidence="7 8">
    <name type="scientific">Amycolatopsis acididurans</name>
    <dbReference type="NCBI Taxonomy" id="2724524"/>
    <lineage>
        <taxon>Bacteria</taxon>
        <taxon>Bacillati</taxon>
        <taxon>Actinomycetota</taxon>
        <taxon>Actinomycetes</taxon>
        <taxon>Pseudonocardiales</taxon>
        <taxon>Pseudonocardiaceae</taxon>
        <taxon>Amycolatopsis</taxon>
    </lineage>
</organism>
<dbReference type="InterPro" id="IPR036188">
    <property type="entry name" value="FAD/NAD-bd_sf"/>
</dbReference>
<sequence>MTAPERVVIVGAGLGGASAAASLREQGFSGDVVVLGAEPHRPYELPALSKGLLLGDTDEPDWVRDENFWREHNVDLRSGTHATRIELGARLVHDGKGGEHPYDRLLLATGSQPRSLPVPGADLPGVRTLRTLDDALALRAAMSDAKRMVIIGAGWIGTEAAAAARKHGVDVTVVDQISAPLLPVLGPEVSRVFQDLHSEHGVRWQLGSGVAEVTGGPDGVRGVRLADGTELPADLVLVAVGVAPRVDLAHQAGLELSDGGGVAVDANLRTAAPDVYAVGDIAAHFHPRYGRRVRVEHWANAKNQGTHVAGNLLDAHEPYDRAPYFFSDQYDLGCEYRGLADLDTDELVVRGDLAKREFIAFWVRDGQVTAAMNVNVWDDGDALKALVENDTKVSARDLEQGDLAGLV</sequence>
<dbReference type="InterPro" id="IPR050446">
    <property type="entry name" value="FAD-oxidoreductase/Apoptosis"/>
</dbReference>
<gene>
    <name evidence="7" type="ORF">HFP15_14830</name>
</gene>
<accession>A0ABX1J465</accession>
<keyword evidence="8" id="KW-1185">Reference proteome</keyword>
<evidence type="ECO:0000256" key="1">
    <source>
        <dbReference type="ARBA" id="ARBA00001974"/>
    </source>
</evidence>
<dbReference type="EMBL" id="JAAXLS010000008">
    <property type="protein sequence ID" value="NKQ54161.1"/>
    <property type="molecule type" value="Genomic_DNA"/>
</dbReference>
<dbReference type="InterPro" id="IPR028202">
    <property type="entry name" value="Reductase_C"/>
</dbReference>
<keyword evidence="4" id="KW-0560">Oxidoreductase</keyword>
<dbReference type="PRINTS" id="PR00411">
    <property type="entry name" value="PNDRDTASEI"/>
</dbReference>
<dbReference type="PANTHER" id="PTHR43557:SF2">
    <property type="entry name" value="RIESKE DOMAIN-CONTAINING PROTEIN-RELATED"/>
    <property type="match status" value="1"/>
</dbReference>
<evidence type="ECO:0000256" key="2">
    <source>
        <dbReference type="ARBA" id="ARBA00022630"/>
    </source>
</evidence>
<dbReference type="SUPFAM" id="SSF55424">
    <property type="entry name" value="FAD/NAD-linked reductases, dimerisation (C-terminal) domain"/>
    <property type="match status" value="1"/>
</dbReference>
<dbReference type="InterPro" id="IPR016156">
    <property type="entry name" value="FAD/NAD-linked_Rdtase_dimer_sf"/>
</dbReference>
<keyword evidence="2" id="KW-0285">Flavoprotein</keyword>
<proteinExistence type="predicted"/>
<dbReference type="PANTHER" id="PTHR43557">
    <property type="entry name" value="APOPTOSIS-INDUCING FACTOR 1"/>
    <property type="match status" value="1"/>
</dbReference>